<evidence type="ECO:0000313" key="2">
    <source>
        <dbReference type="Proteomes" id="UP001148838"/>
    </source>
</evidence>
<keyword evidence="2" id="KW-1185">Reference proteome</keyword>
<evidence type="ECO:0000313" key="1">
    <source>
        <dbReference type="EMBL" id="KAJ4430765.1"/>
    </source>
</evidence>
<comment type="caution">
    <text evidence="1">The sequence shown here is derived from an EMBL/GenBank/DDBJ whole genome shotgun (WGS) entry which is preliminary data.</text>
</comment>
<dbReference type="EMBL" id="JAJSOF020000031">
    <property type="protein sequence ID" value="KAJ4430765.1"/>
    <property type="molecule type" value="Genomic_DNA"/>
</dbReference>
<protein>
    <recommendedName>
        <fullName evidence="3">DUF4371 domain-containing protein</fullName>
    </recommendedName>
</protein>
<proteinExistence type="predicted"/>
<organism evidence="1 2">
    <name type="scientific">Periplaneta americana</name>
    <name type="common">American cockroach</name>
    <name type="synonym">Blatta americana</name>
    <dbReference type="NCBI Taxonomy" id="6978"/>
    <lineage>
        <taxon>Eukaryota</taxon>
        <taxon>Metazoa</taxon>
        <taxon>Ecdysozoa</taxon>
        <taxon>Arthropoda</taxon>
        <taxon>Hexapoda</taxon>
        <taxon>Insecta</taxon>
        <taxon>Pterygota</taxon>
        <taxon>Neoptera</taxon>
        <taxon>Polyneoptera</taxon>
        <taxon>Dictyoptera</taxon>
        <taxon>Blattodea</taxon>
        <taxon>Blattoidea</taxon>
        <taxon>Blattidae</taxon>
        <taxon>Blattinae</taxon>
        <taxon>Periplaneta</taxon>
    </lineage>
</organism>
<name>A0ABQ8S9U9_PERAM</name>
<gene>
    <name evidence="1" type="ORF">ANN_19356</name>
</gene>
<accession>A0ABQ8S9U9</accession>
<evidence type="ECO:0008006" key="3">
    <source>
        <dbReference type="Google" id="ProtNLM"/>
    </source>
</evidence>
<dbReference type="Proteomes" id="UP001148838">
    <property type="component" value="Unassembled WGS sequence"/>
</dbReference>
<sequence>MAGLCEGGNEPSGPLIANCKEELLAEIEEAEFVSVLADETTDISKRFQLVIVVRYCNKEGKAAEKFWGFFNPTKMQMQYQSAYFHS</sequence>
<reference evidence="1 2" key="1">
    <citation type="journal article" date="2022" name="Allergy">
        <title>Genome assembly and annotation of Periplaneta americana reveal a comprehensive cockroach allergen profile.</title>
        <authorList>
            <person name="Wang L."/>
            <person name="Xiong Q."/>
            <person name="Saelim N."/>
            <person name="Wang L."/>
            <person name="Nong W."/>
            <person name="Wan A.T."/>
            <person name="Shi M."/>
            <person name="Liu X."/>
            <person name="Cao Q."/>
            <person name="Hui J.H.L."/>
            <person name="Sookrung N."/>
            <person name="Leung T.F."/>
            <person name="Tungtrongchitr A."/>
            <person name="Tsui S.K.W."/>
        </authorList>
    </citation>
    <scope>NUCLEOTIDE SEQUENCE [LARGE SCALE GENOMIC DNA]</scope>
    <source>
        <strain evidence="1">PWHHKU_190912</strain>
    </source>
</reference>